<proteinExistence type="predicted"/>
<gene>
    <name evidence="1" type="ORF">HNP46_006328</name>
</gene>
<evidence type="ECO:0000313" key="1">
    <source>
        <dbReference type="EMBL" id="MBB4867415.1"/>
    </source>
</evidence>
<dbReference type="Proteomes" id="UP000566995">
    <property type="component" value="Unassembled WGS sequence"/>
</dbReference>
<organism evidence="1 2">
    <name type="scientific">Pseudomonas nitroreducens</name>
    <dbReference type="NCBI Taxonomy" id="46680"/>
    <lineage>
        <taxon>Bacteria</taxon>
        <taxon>Pseudomonadati</taxon>
        <taxon>Pseudomonadota</taxon>
        <taxon>Gammaproteobacteria</taxon>
        <taxon>Pseudomonadales</taxon>
        <taxon>Pseudomonadaceae</taxon>
        <taxon>Pseudomonas</taxon>
    </lineage>
</organism>
<name>A0A7W7KR21_PSENT</name>
<dbReference type="EMBL" id="JACHLI010000040">
    <property type="protein sequence ID" value="MBB4867415.1"/>
    <property type="molecule type" value="Genomic_DNA"/>
</dbReference>
<dbReference type="AlphaFoldDB" id="A0A7W7KR21"/>
<reference evidence="1 2" key="1">
    <citation type="submission" date="2020-08" db="EMBL/GenBank/DDBJ databases">
        <title>Functional genomics of gut bacteria from endangered species of beetles.</title>
        <authorList>
            <person name="Carlos-Shanley C."/>
        </authorList>
    </citation>
    <scope>NUCLEOTIDE SEQUENCE [LARGE SCALE GENOMIC DNA]</scope>
    <source>
        <strain evidence="1 2">S00179</strain>
    </source>
</reference>
<sequence>MSKNWNELHSAAELAEYLKSQGLDYCLVNYGEGHALTKAAEAGDLEAFRAAGASITALQDVKVAGLVDKITVALGEHPGA</sequence>
<accession>A0A7W7KR21</accession>
<comment type="caution">
    <text evidence="1">The sequence shown here is derived from an EMBL/GenBank/DDBJ whole genome shotgun (WGS) entry which is preliminary data.</text>
</comment>
<dbReference type="RefSeq" id="WP_184596889.1">
    <property type="nucleotide sequence ID" value="NZ_JACHLI010000040.1"/>
</dbReference>
<evidence type="ECO:0000313" key="2">
    <source>
        <dbReference type="Proteomes" id="UP000566995"/>
    </source>
</evidence>
<protein>
    <submittedName>
        <fullName evidence="1">Uncharacterized protein</fullName>
    </submittedName>
</protein>